<dbReference type="EMBL" id="DS480511">
    <property type="protein sequence ID" value="EDO14785.1"/>
    <property type="molecule type" value="Genomic_DNA"/>
</dbReference>
<organism evidence="2">
    <name type="scientific">Vanderwaltozyma polyspora (strain ATCC 22028 / DSM 70294 / BCRC 21397 / CBS 2163 / NBRC 10782 / NRRL Y-8283 / UCD 57-17)</name>
    <name type="common">Kluyveromyces polysporus</name>
    <dbReference type="NCBI Taxonomy" id="436907"/>
    <lineage>
        <taxon>Eukaryota</taxon>
        <taxon>Fungi</taxon>
        <taxon>Dikarya</taxon>
        <taxon>Ascomycota</taxon>
        <taxon>Saccharomycotina</taxon>
        <taxon>Saccharomycetes</taxon>
        <taxon>Saccharomycetales</taxon>
        <taxon>Saccharomycetaceae</taxon>
        <taxon>Vanderwaltozyma</taxon>
    </lineage>
</organism>
<dbReference type="AlphaFoldDB" id="A7TSG9"/>
<keyword evidence="2" id="KW-1185">Reference proteome</keyword>
<accession>A7TSG9</accession>
<dbReference type="RefSeq" id="XP_001642643.1">
    <property type="nucleotide sequence ID" value="XM_001642593.1"/>
</dbReference>
<evidence type="ECO:0000313" key="1">
    <source>
        <dbReference type="EMBL" id="EDO14785.1"/>
    </source>
</evidence>
<proteinExistence type="predicted"/>
<dbReference type="GeneID" id="5542815"/>
<reference evidence="1 2" key="1">
    <citation type="journal article" date="2007" name="Proc. Natl. Acad. Sci. U.S.A.">
        <title>Independent sorting-out of thousands of duplicated gene pairs in two yeast species descended from a whole-genome duplication.</title>
        <authorList>
            <person name="Scannell D.R."/>
            <person name="Frank A.C."/>
            <person name="Conant G.C."/>
            <person name="Byrne K.P."/>
            <person name="Woolfit M."/>
            <person name="Wolfe K.H."/>
        </authorList>
    </citation>
    <scope>NUCLEOTIDE SEQUENCE [LARGE SCALE GENOMIC DNA]</scope>
    <source>
        <strain evidence="2">ATCC 22028 / DSM 70294 / BCRC 21397 / CBS 2163 / NBRC 10782 / NRRL Y-8283 / UCD 57-17</strain>
    </source>
</reference>
<protein>
    <submittedName>
        <fullName evidence="1">Uncharacterized protein</fullName>
    </submittedName>
</protein>
<dbReference type="Proteomes" id="UP000000267">
    <property type="component" value="Unassembled WGS sequence"/>
</dbReference>
<dbReference type="InParanoid" id="A7TSG9"/>
<dbReference type="KEGG" id="vpo:Kpol_358p2"/>
<sequence length="238" mass="28854">MAIDQDYLDTWGQVTLHNYKNFHLTFDTFNTEIHYQLYSQLFPFDYEFMQMRPISSLEMGFAYLFNSVESYLIKYKLDYLLFNNKNLVLISEITPLHEVEENFIKQHILKNYFYSLIENFDSLSVSEIWNSLLKILNDSNYLRKMALKSFNRLDFTKTLLTLQQMDNWVLETDSWYSRIKNSKFNKSFYKWKIINSFKYTFGQYFSSVVLRWEEETVSLEEIFNDILTIQTTDKELFV</sequence>
<name>A7TSG9_VANPO</name>
<gene>
    <name evidence="1" type="ORF">Kpol_358p2</name>
</gene>
<dbReference type="HOGENOM" id="CLU_1166614_0_0_1"/>
<evidence type="ECO:0000313" key="2">
    <source>
        <dbReference type="Proteomes" id="UP000000267"/>
    </source>
</evidence>